<dbReference type="Proteomes" id="UP001186974">
    <property type="component" value="Unassembled WGS sequence"/>
</dbReference>
<accession>A0ACC3CWC1</accession>
<dbReference type="EMBL" id="JAWDJW010010420">
    <property type="protein sequence ID" value="KAK3046793.1"/>
    <property type="molecule type" value="Genomic_DNA"/>
</dbReference>
<sequence length="372" mass="41109">MTAVVSRASLSSTVPYTQNTAPVIEFRCLFTHDVRRKSKRWQDGFLRYHTFNKRVMVYDDTRNLIGDTHWKENTSVQEGDEVTLEKGVLVQVAEARGTTETDLTPLFQREKKPLEKGPQGTASRQVSRPTGDRFATPLAPSQLRHKSLNALLGTPRGQRGKAAVSTKSPYEMRHEGTDNEWEDGRGSKRRKVADPPPTWTVVKESDFPKSKTTRATPLWVRTADTSYRRMPQNTRPQKPINNGRGTLNVTELINVASDTENISSDITLPSTPPGITSTMQALHIPAPDKSTKTVAASRLHDAPRTPVAKTRLQARSPPVSTTNKITSVAASDAVTDQNSGVDAQPPIARDQLPPPRISKTKSLRLAVSAPRK</sequence>
<comment type="caution">
    <text evidence="1">The sequence shown here is derived from an EMBL/GenBank/DDBJ whole genome shotgun (WGS) entry which is preliminary data.</text>
</comment>
<protein>
    <submittedName>
        <fullName evidence="1">Uncharacterized protein</fullName>
    </submittedName>
</protein>
<feature type="non-terminal residue" evidence="1">
    <location>
        <position position="372"/>
    </location>
</feature>
<evidence type="ECO:0000313" key="1">
    <source>
        <dbReference type="EMBL" id="KAK3046793.1"/>
    </source>
</evidence>
<gene>
    <name evidence="1" type="ORF">LTS18_013284</name>
</gene>
<keyword evidence="2" id="KW-1185">Reference proteome</keyword>
<name>A0ACC3CWC1_9PEZI</name>
<proteinExistence type="predicted"/>
<organism evidence="1 2">
    <name type="scientific">Coniosporium uncinatum</name>
    <dbReference type="NCBI Taxonomy" id="93489"/>
    <lineage>
        <taxon>Eukaryota</taxon>
        <taxon>Fungi</taxon>
        <taxon>Dikarya</taxon>
        <taxon>Ascomycota</taxon>
        <taxon>Pezizomycotina</taxon>
        <taxon>Dothideomycetes</taxon>
        <taxon>Dothideomycetes incertae sedis</taxon>
        <taxon>Coniosporium</taxon>
    </lineage>
</organism>
<evidence type="ECO:0000313" key="2">
    <source>
        <dbReference type="Proteomes" id="UP001186974"/>
    </source>
</evidence>
<reference evidence="1" key="1">
    <citation type="submission" date="2024-09" db="EMBL/GenBank/DDBJ databases">
        <title>Black Yeasts Isolated from many extreme environments.</title>
        <authorList>
            <person name="Coleine C."/>
            <person name="Stajich J.E."/>
            <person name="Selbmann L."/>
        </authorList>
    </citation>
    <scope>NUCLEOTIDE SEQUENCE</scope>
    <source>
        <strain evidence="1">CCFEE 5737</strain>
    </source>
</reference>